<protein>
    <submittedName>
        <fullName evidence="2">Uncharacterized protein</fullName>
    </submittedName>
</protein>
<gene>
    <name evidence="2" type="ORF">Pmar_PMAR011412</name>
</gene>
<evidence type="ECO:0000313" key="3">
    <source>
        <dbReference type="Proteomes" id="UP000007800"/>
    </source>
</evidence>
<feature type="signal peptide" evidence="1">
    <location>
        <begin position="1"/>
        <end position="23"/>
    </location>
</feature>
<dbReference type="AlphaFoldDB" id="C5LPP8"/>
<keyword evidence="3" id="KW-1185">Reference proteome</keyword>
<dbReference type="InParanoid" id="C5LPP8"/>
<dbReference type="OMA" id="RGCEISV"/>
<keyword evidence="1" id="KW-0732">Signal</keyword>
<name>C5LPP8_PERM5</name>
<dbReference type="GeneID" id="9058702"/>
<accession>C5LPP8</accession>
<evidence type="ECO:0000256" key="1">
    <source>
        <dbReference type="SAM" id="SignalP"/>
    </source>
</evidence>
<dbReference type="RefSeq" id="XP_002768578.1">
    <property type="nucleotide sequence ID" value="XM_002768532.1"/>
</dbReference>
<dbReference type="Proteomes" id="UP000007800">
    <property type="component" value="Unassembled WGS sequence"/>
</dbReference>
<dbReference type="EMBL" id="GG684207">
    <property type="protein sequence ID" value="EER01296.1"/>
    <property type="molecule type" value="Genomic_DNA"/>
</dbReference>
<sequence>MKQSAFILFASFCGSIVVPSLSAVPPPMGEYYDDPDGDVSGKLTFYPDYILNIHVNLYGCAISVSGVKYSQLIHVGMMNYKFTISYAGTDLAKQINACKSSEITIKDFDKPLLYTYRTIEPKRNSITTSWGPTTGLFFHEN</sequence>
<reference evidence="2 3" key="1">
    <citation type="submission" date="2008-07" db="EMBL/GenBank/DDBJ databases">
        <authorList>
            <person name="El-Sayed N."/>
            <person name="Caler E."/>
            <person name="Inman J."/>
            <person name="Amedeo P."/>
            <person name="Hass B."/>
            <person name="Wortman J."/>
        </authorList>
    </citation>
    <scope>NUCLEOTIDE SEQUENCE [LARGE SCALE GENOMIC DNA]</scope>
    <source>
        <strain evidence="3">ATCC 50983 / TXsc</strain>
    </source>
</reference>
<proteinExistence type="predicted"/>
<organism evidence="3">
    <name type="scientific">Perkinsus marinus (strain ATCC 50983 / TXsc)</name>
    <dbReference type="NCBI Taxonomy" id="423536"/>
    <lineage>
        <taxon>Eukaryota</taxon>
        <taxon>Sar</taxon>
        <taxon>Alveolata</taxon>
        <taxon>Perkinsozoa</taxon>
        <taxon>Perkinsea</taxon>
        <taxon>Perkinsida</taxon>
        <taxon>Perkinsidae</taxon>
        <taxon>Perkinsus</taxon>
    </lineage>
</organism>
<evidence type="ECO:0000313" key="2">
    <source>
        <dbReference type="EMBL" id="EER01296.1"/>
    </source>
</evidence>
<feature type="chain" id="PRO_5002952503" evidence="1">
    <location>
        <begin position="24"/>
        <end position="141"/>
    </location>
</feature>